<evidence type="ECO:0000313" key="2">
    <source>
        <dbReference type="EMBL" id="OAX34566.1"/>
    </source>
</evidence>
<feature type="compositionally biased region" description="Polar residues" evidence="1">
    <location>
        <begin position="58"/>
        <end position="76"/>
    </location>
</feature>
<accession>A0A1B7MPQ2</accession>
<gene>
    <name evidence="2" type="ORF">K503DRAFT_435037</name>
</gene>
<evidence type="ECO:0000256" key="1">
    <source>
        <dbReference type="SAM" id="MobiDB-lite"/>
    </source>
</evidence>
<dbReference type="InParanoid" id="A0A1B7MPQ2"/>
<keyword evidence="3" id="KW-1185">Reference proteome</keyword>
<dbReference type="OrthoDB" id="3231855at2759"/>
<proteinExistence type="predicted"/>
<dbReference type="EMBL" id="KV448595">
    <property type="protein sequence ID" value="OAX34566.1"/>
    <property type="molecule type" value="Genomic_DNA"/>
</dbReference>
<organism evidence="2 3">
    <name type="scientific">Rhizopogon vinicolor AM-OR11-026</name>
    <dbReference type="NCBI Taxonomy" id="1314800"/>
    <lineage>
        <taxon>Eukaryota</taxon>
        <taxon>Fungi</taxon>
        <taxon>Dikarya</taxon>
        <taxon>Basidiomycota</taxon>
        <taxon>Agaricomycotina</taxon>
        <taxon>Agaricomycetes</taxon>
        <taxon>Agaricomycetidae</taxon>
        <taxon>Boletales</taxon>
        <taxon>Suillineae</taxon>
        <taxon>Rhizopogonaceae</taxon>
        <taxon>Rhizopogon</taxon>
    </lineage>
</organism>
<dbReference type="AlphaFoldDB" id="A0A1B7MPQ2"/>
<reference evidence="2 3" key="1">
    <citation type="submission" date="2016-06" db="EMBL/GenBank/DDBJ databases">
        <title>Comparative genomics of the ectomycorrhizal sister species Rhizopogon vinicolor and Rhizopogon vesiculosus (Basidiomycota: Boletales) reveals a divergence of the mating type B locus.</title>
        <authorList>
            <consortium name="DOE Joint Genome Institute"/>
            <person name="Mujic A.B."/>
            <person name="Kuo A."/>
            <person name="Tritt A."/>
            <person name="Lipzen A."/>
            <person name="Chen C."/>
            <person name="Johnson J."/>
            <person name="Sharma A."/>
            <person name="Barry K."/>
            <person name="Grigoriev I.V."/>
            <person name="Spatafora J.W."/>
        </authorList>
    </citation>
    <scope>NUCLEOTIDE SEQUENCE [LARGE SCALE GENOMIC DNA]</scope>
    <source>
        <strain evidence="2 3">AM-OR11-026</strain>
    </source>
</reference>
<sequence length="76" mass="9029">MAKCFHQSKEAFTRKQRRLARELSLKGQARKETWCVSTRKQARRYFKRITRDADPIQSIFTDSMSQKPSSTSKKLY</sequence>
<protein>
    <submittedName>
        <fullName evidence="2">Uncharacterized protein</fullName>
    </submittedName>
</protein>
<evidence type="ECO:0000313" key="3">
    <source>
        <dbReference type="Proteomes" id="UP000092154"/>
    </source>
</evidence>
<name>A0A1B7MPQ2_9AGAM</name>
<feature type="region of interest" description="Disordered" evidence="1">
    <location>
        <begin position="57"/>
        <end position="76"/>
    </location>
</feature>
<dbReference type="Proteomes" id="UP000092154">
    <property type="component" value="Unassembled WGS sequence"/>
</dbReference>